<dbReference type="AlphaFoldDB" id="I9P2V2"/>
<dbReference type="PATRIC" id="fig|1195246.3.peg.1553"/>
<accession>I9P2V2</accession>
<dbReference type="EMBL" id="AKKU01000014">
    <property type="protein sequence ID" value="EIW89114.1"/>
    <property type="molecule type" value="Genomic_DNA"/>
</dbReference>
<dbReference type="STRING" id="1195246.AGRI_07910"/>
<gene>
    <name evidence="1" type="ORF">AGRI_07910</name>
</gene>
<protein>
    <submittedName>
        <fullName evidence="1">Uncharacterized protein</fullName>
    </submittedName>
</protein>
<organism evidence="1 2">
    <name type="scientific">Alishewanella agri BL06</name>
    <dbReference type="NCBI Taxonomy" id="1195246"/>
    <lineage>
        <taxon>Bacteria</taxon>
        <taxon>Pseudomonadati</taxon>
        <taxon>Pseudomonadota</taxon>
        <taxon>Gammaproteobacteria</taxon>
        <taxon>Alteromonadales</taxon>
        <taxon>Alteromonadaceae</taxon>
        <taxon>Alishewanella</taxon>
    </lineage>
</organism>
<reference evidence="1 2" key="1">
    <citation type="journal article" date="2012" name="J. Bacteriol.">
        <title>Genome Sequence of Pectin-Degrading Alishewanella agri, Isolated from Landfill Soil.</title>
        <authorList>
            <person name="Kim J."/>
            <person name="Jung J."/>
            <person name="Sung J.S."/>
            <person name="Chun J."/>
            <person name="Park W."/>
        </authorList>
    </citation>
    <scope>NUCLEOTIDE SEQUENCE [LARGE SCALE GENOMIC DNA]</scope>
    <source>
        <strain evidence="1 2">BL06</strain>
    </source>
</reference>
<proteinExistence type="predicted"/>
<dbReference type="RefSeq" id="WP_008984449.1">
    <property type="nucleotide sequence ID" value="NZ_AKKU01000014.1"/>
</dbReference>
<evidence type="ECO:0000313" key="1">
    <source>
        <dbReference type="EMBL" id="EIW89114.1"/>
    </source>
</evidence>
<dbReference type="Proteomes" id="UP000035062">
    <property type="component" value="Unassembled WGS sequence"/>
</dbReference>
<evidence type="ECO:0000313" key="2">
    <source>
        <dbReference type="Proteomes" id="UP000035062"/>
    </source>
</evidence>
<keyword evidence="2" id="KW-1185">Reference proteome</keyword>
<name>I9P2V2_9ALTE</name>
<comment type="caution">
    <text evidence="1">The sequence shown here is derived from an EMBL/GenBank/DDBJ whole genome shotgun (WGS) entry which is preliminary data.</text>
</comment>
<sequence length="89" mass="9813">MRNLTTVAFISILGLSSTELLADTKQELTIQLAVQQYHLKQQLASEVQQQAEQSMKLTVTALMNQQPDQLSDIQLAQQSKAATVQQGAE</sequence>